<dbReference type="RefSeq" id="WP_204630529.1">
    <property type="nucleotide sequence ID" value="NZ_BSOC01000007.1"/>
</dbReference>
<evidence type="ECO:0000313" key="2">
    <source>
        <dbReference type="EMBL" id="MBM7128906.1"/>
    </source>
</evidence>
<keyword evidence="1" id="KW-0812">Transmembrane</keyword>
<dbReference type="Proteomes" id="UP001430193">
    <property type="component" value="Unassembled WGS sequence"/>
</dbReference>
<gene>
    <name evidence="2" type="ORF">ISS99_05160</name>
</gene>
<evidence type="ECO:0008006" key="4">
    <source>
        <dbReference type="Google" id="ProtNLM"/>
    </source>
</evidence>
<evidence type="ECO:0000313" key="3">
    <source>
        <dbReference type="Proteomes" id="UP001430193"/>
    </source>
</evidence>
<dbReference type="Gene3D" id="3.40.50.1820">
    <property type="entry name" value="alpha/beta hydrolase"/>
    <property type="match status" value="1"/>
</dbReference>
<sequence length="288" mass="31133">MLDPVCSGRRGVCFAWAIAVAAIVLLYFAVPAALLHWDLDRLVFRASPGGQTHEDKRFEINVAPATTVVVRRYGEAGQSCVFFFPGQHGGIGVYEKTLFPAIRNIGADIYAVSYPGQDGAQGQSRIDRLPDQVAFAVSQISKQGLCNPSHSVFIGRSLGATVALAEAVRFQPKGVLVDALGAGLPEVIRTWMGRHWSMTGWQWLPIGTLVGKREFSTAALIEQMPSVPVRVFQGTADELTPYALVQSLPSGHSNVCLTPVAGAVHENAYILARDAYIENLRSMLGANR</sequence>
<dbReference type="SUPFAM" id="SSF53474">
    <property type="entry name" value="alpha/beta-Hydrolases"/>
    <property type="match status" value="1"/>
</dbReference>
<proteinExistence type="predicted"/>
<feature type="transmembrane region" description="Helical" evidence="1">
    <location>
        <begin position="12"/>
        <end position="37"/>
    </location>
</feature>
<keyword evidence="1" id="KW-1133">Transmembrane helix</keyword>
<comment type="caution">
    <text evidence="2">The sequence shown here is derived from an EMBL/GenBank/DDBJ whole genome shotgun (WGS) entry which is preliminary data.</text>
</comment>
<dbReference type="InterPro" id="IPR029058">
    <property type="entry name" value="AB_hydrolase_fold"/>
</dbReference>
<name>A0ABS2KCJ7_9GAMM</name>
<organism evidence="2 3">
    <name type="scientific">Dyella mobilis</name>
    <dbReference type="NCBI Taxonomy" id="1849582"/>
    <lineage>
        <taxon>Bacteria</taxon>
        <taxon>Pseudomonadati</taxon>
        <taxon>Pseudomonadota</taxon>
        <taxon>Gammaproteobacteria</taxon>
        <taxon>Lysobacterales</taxon>
        <taxon>Rhodanobacteraceae</taxon>
        <taxon>Dyella</taxon>
    </lineage>
</organism>
<reference evidence="2" key="1">
    <citation type="submission" date="2020-10" db="EMBL/GenBank/DDBJ databases">
        <title>Phylogeny of dyella-like bacteria.</title>
        <authorList>
            <person name="Fu J."/>
        </authorList>
    </citation>
    <scope>NUCLEOTIDE SEQUENCE</scope>
    <source>
        <strain evidence="2">DHON07</strain>
    </source>
</reference>
<protein>
    <recommendedName>
        <fullName evidence="4">Serine aminopeptidase S33 domain-containing protein</fullName>
    </recommendedName>
</protein>
<dbReference type="EMBL" id="JADIKF010000036">
    <property type="protein sequence ID" value="MBM7128906.1"/>
    <property type="molecule type" value="Genomic_DNA"/>
</dbReference>
<accession>A0ABS2KCJ7</accession>
<evidence type="ECO:0000256" key="1">
    <source>
        <dbReference type="SAM" id="Phobius"/>
    </source>
</evidence>
<keyword evidence="3" id="KW-1185">Reference proteome</keyword>
<keyword evidence="1" id="KW-0472">Membrane</keyword>